<organism evidence="4 5">
    <name type="scientific">Agaribacillus aureus</name>
    <dbReference type="NCBI Taxonomy" id="3051825"/>
    <lineage>
        <taxon>Bacteria</taxon>
        <taxon>Pseudomonadati</taxon>
        <taxon>Bacteroidota</taxon>
        <taxon>Cytophagia</taxon>
        <taxon>Cytophagales</taxon>
        <taxon>Splendidivirgaceae</taxon>
        <taxon>Agaribacillus</taxon>
    </lineage>
</organism>
<evidence type="ECO:0000313" key="4">
    <source>
        <dbReference type="EMBL" id="MDN5211307.1"/>
    </source>
</evidence>
<name>A0ABT8L2M0_9BACT</name>
<feature type="active site" evidence="1">
    <location>
        <position position="832"/>
    </location>
</feature>
<dbReference type="NCBIfam" id="TIGR04183">
    <property type="entry name" value="Por_Secre_tail"/>
    <property type="match status" value="1"/>
</dbReference>
<feature type="signal peptide" evidence="2">
    <location>
        <begin position="1"/>
        <end position="27"/>
    </location>
</feature>
<protein>
    <submittedName>
        <fullName evidence="4">T9SS type A sorting domain-containing protein</fullName>
    </submittedName>
</protein>
<dbReference type="Proteomes" id="UP001172083">
    <property type="component" value="Unassembled WGS sequence"/>
</dbReference>
<keyword evidence="5" id="KW-1185">Reference proteome</keyword>
<proteinExistence type="predicted"/>
<dbReference type="InterPro" id="IPR006626">
    <property type="entry name" value="PbH1"/>
</dbReference>
<dbReference type="Gene3D" id="2.60.40.10">
    <property type="entry name" value="Immunoglobulins"/>
    <property type="match status" value="1"/>
</dbReference>
<dbReference type="InterPro" id="IPR033131">
    <property type="entry name" value="Pectinesterase_Asp_AS"/>
</dbReference>
<dbReference type="RefSeq" id="WP_346756642.1">
    <property type="nucleotide sequence ID" value="NZ_JAUJEB010000001.1"/>
</dbReference>
<dbReference type="EMBL" id="JAUJEB010000001">
    <property type="protein sequence ID" value="MDN5211307.1"/>
    <property type="molecule type" value="Genomic_DNA"/>
</dbReference>
<sequence>MKLYYFKRQYKWIVLLSFVLCAFQVQAQVTYYSQGSGLFSDHINWNTAANGSGSTSAAGDETLGIHSYVIQNTHVVTVSGNFSIDDLTVGDGDPDGAGGGTGSGQLTIGNSTTGLVLAIGGSVIVKAGATINTGAFNALHQLTVLGDISTSTGQDNTTNGTIDLFNSVTQATNLIFGGAVTTVIAGQGVELHDITINGDQNRILNASLTVYGDFLLSGSGTSVITSADHVFLGDFTVNASNSWTSNDGFVEFNGTRHQDITINGSNGTALFDFVDFEFGGASPDDKRIIGGLNVQDRMRVFSSAVIDDDPGSDHYIQEVRMDGSTLCTFSSTSTVHSVGGQLRHGANAATDGSLQFGDAAISIEGNSSVGAGDELIVNNDLTINSGHLVLNGISDGTDDGIITVNGTRSLTLAAGTSLYARGVDNFPTGFNSYSFGDNSRVLFDANFSQNVRGGAGIAFHDLQMGQAEDQSGGAIKTLLNNIDVNGTWRLYNGVIADLNGFDITVAENITNDDGSSVTSATGNITLDGVNINQSVTGGVQYSLGTGSFIIDRSGTPTAIRTINIDIDIEADVFSATNTGGSAANYLIVDVDNFAVLPTNLGSGSFTIGENVRYYTSGITSGNNFASTANQYNTVSVHTNSVVRFDGSGDQNIPVVGGYGTVHLSGTGNKNPTGNITVAGDFQRVGGNPVFNDSGHTIGVSGDWLMDDDYTGTMTGTVQFEGADQQISESEFHNVLFEGSGTKTLTGDIDLSGALTIDVVFVNADNQNVDVGGGWTETNGGYFNQLANAATTFDGSGLQALIRNASSVFGDLLLANSIGVLAQSDVTVLGDVDFVSGRNARFFLQNFTLFVGGNWYLRTGSTFTLNGSSTVHFNGDAVQNLYNYLTTQNYDNLVFSGSGEKILREQTWDINDDFTINSATIVDAQSRAVEVAGNWTNNGTFQHNAEVTFDGAAQTISTSDFHDVDFAGSGTKTLSGNINVTGNLIITSTLDVSASNYGITVEEDWTNNGTFNEQQGTVTFVGGGSDLFSGGIGGAKSFHHLVINEATSSRVLVQNNLDVDGDLTISTGILRVYFDLYVEGSFINGGTFEQNNNSTITFNDDDNGTHSINAGGTIIRETEFDAAGATYQLVNDIEFRNNSAETVTITNGTVDLNGQTFEMGNAALTLAGGTLLVDEGAVLQIYEGQTLTNTGGALRLIGVDGNPATLTVNGDAYFDYLQNGASASFEAVYYVISSTENNGIEIANGTISNLSNGTFTSGRSGSNAYLTLSGTALGTIVANNVVFNSGPNFNVDMTSGSGTLEFVIAGGTLAGPNHENDTPDGGATDGFIRWTYPAGNYWEGDLSSDWHTGGNWSLGTVPDNDDFVYIDSNSLPGGGSTTCNISSPAFAERVSILGTGMTLNVNADLTIANSVQSEGNFTMEVGNTVSQNGGVINVAGSWASDGAYDISNNPTLAFIGDDGAHTITTGGYGSGHRFYTLEINAEDGVVYTLGSNIRVNNHLNIIRGTLDASSGYDIRDYGDWTVGAGVFNGGSARVEMRGSGTQNISGGTFNELYFYTASSRKEINSNIYVNGTFYITNATGMVVDGNENIIFIGGNWRNGIGASGFTQTGIGTVVVNEGMQFQSDQTTTFNNLSFQGSGTKTVNQSITVNGNLNFVSTASVVINDGNTVTGTASGTMTMTNGTLQIYGINPNTNFPSGFGTYAITGGNVQYRGDGNQDIFGGVEYFDLQLFSNSAGTPTTKNATSSFRVKDDLVVGTGSDAETTLSVADGVTISLVDALVLYPGAPQVDWGTDGSAGGTLYHDDDGTGWTIDADITQFNNLILAGTGNRNLSANTTITGDFTINKDATFNMRTYTVTKGGAAVTAFVMEEQSTLDVEVVTPNTAFPTGFDAYSIDVTSLVRLDGSSNQNVYATPTYGNLTINTVGNATLDANLDVDGDFDSNANTTLVDGGFNLNFAGGTVDIRNYTPSGGNTVTFDGGDQSIRNDNGGTHNLHFQNVVFSGTGSKTLDETLDIDGDLTINAGVSVQFSRAVDFAGTSWVNNGTFEHTSTTLPVTFSGIASTQNIDPGVNNAFGAVIFADLFGTTNIITNGLNVENGAFEVSANATANFGSLSHTIASAVFTINGTWNTANANLTFDRDGSQVIPSLTAQDVVLEVSGNKSLAGNWHIDDLTINTGLTLDVTNANYTIALTGNWLNNGGTFNDRAGTVAFESNSTDAKTITTAGLPFYNVTFNQSQTSTRTYTISEATNIDETLVVGNGATLDLDGNVLTLGNNDADDPAGEVHTIEAGGTIEVDAGALLQFDTHDDNNNTTDIGATLYVDGTLNVVGVDGNVATITRSDGNNRINIIVDNGGAGTGVLGAQYYHFQYLYYNGLVMNANATLDVTNNLSNGTWSNMSTSTAQTSRYLTIDTDNIGGGANINVSNVTFNFDGAPTVGTHINVSRNSALTNTITFQTVTNGLLAGETFDDDDGNLVIWPTPTTTTWIGTVDSDWYKAGNWTAGVPTNLLEAIIPLGQNIAKIDAGNGTGATSLNLRIIGDGVLKLENDGDVDVEGDVIVGDGTGTAALVVAHATSDINVQGSWSLVDPAIFDAGTGTVVFDATAGSVTINQGTSAFYNLTVDGGAIFNLEGTDVDINGALNINRGILTPTTTGYDYYFAGDITRNAANGGDFINTTEGNIYLDGDNQTISEMKFYGLNAVGTGTKTFEKTNIIDFDFNISSTVAAQNSGNVGTIDMNSDVTINSGGVFNDGGQTGHTFAGDDWVAGAGSYLGNGRITFDKVAGGQDIESIDGTDPEFSSITFGGTSNIELFTDINVTGDVTANNTINVLDVGTFLITNTSGPGVGTFTLDDGEIILVEGANNFPAGFGAYNMHANSDTRYYGTGNQTVRGAFTDAASNVVEINYGRLSMDHANTKTLSGDIGVQENLYFRESTVDVTTANYDIEIQGHWYNFGGGSFNARNGNVVFSGGNNQRINNDLTGTKDFYNLVVNKSADLVDVDNNSFIVQNDLNVINGEFNASGHTITVGGNLNATGGTFSRSGTYFLNTSNTSAIIRTNGSSLFNLTIEADNNSRIYNLEDDLDVDGQFNLNAGIFNGEGTSGTGKSVTLGDGSDVVTISSGTYQVGSGGTLALGNNTSVLVKNSGRFELIGDVSNVATLTGDGGARYNFTVEDGTIAANNYLIEYTLTNGIYVTATGTVDATDNFSNGAFANGLAGAPYLRIENTQNINGAGRIENVSFADNPGNGASNIFKSIASTGTIEVYNSSGNFAGEDFDKDDFNIINWTFPPTLVWNGQNGTDWFDSDNWETEGGVNTADIPSASTDAIIPDPSTMSPFIVNFPVITDDNPLNPGEFPQVNNLTIGSGAIVTINTVATATDTELTVSGDLRFEATSIFIMNSANDRISVVGNWDKNASALFTPGSGTVELNSQSGLKILNNGNDRFYNLEIDVIGTIQLGNNTTVINDFLVTTGTFSLGSHDLTVGSNFTNNGTFTANSQKVTFNNTGGGTVAINTGGDVFFDLDIDDHGNGTTFQLVTNGLTSDGDFNLLSGDLDLNGQLLRLGDNTGLDNINIHGNLTVGANETLQLGSAADFRVKDGGSFALVGTGAADVATLTRRSSGNYAFTVESGGNIAAQYYSVSYSDATGLNLLSGANLNATRNFSNGTFSNGASGGRYLWFQFNPTGAITIEEVTFNTGPADNVRYESGDPTDLITFNNWGGLLGGADFEDDDEVTTSATSGLLRWTLSNVTQWVGGTSPDWNVASNWDNGIPTETLRVIIGSGGANDPILGFVGSGDAPGLGFNLTLTADAILTINNGVNLTIGDFTGDDGGDILNGGTITINGSTNFTAKRDWNNAGTFNSGTTSTVTLVAEAGTNTITTNADAVNNHFNNLTFDSDNAGDGTATFQSNEDLYIDGNFTVTDGVFDAINNVYLGGNWTVAANSFTANTSTIFFVGGNENITDNGGNSFYSLNIGGTGAKTLLSNIVVTNELVIQAGSTLDADSYAINVFGNWDNSGVFTPGTGTVSFTGTSTQILNSAGAGETFNNFTVNNTETGTIAVSLQDPIRITGTLTLTDGVVDSEAGVITLADNATAVGYSQSSYVSGPMCKEGDDDFIFPIGDGTIFARIAIYDLTDAANTFRAQYYDQSFTNTTSIGTGLNNVSTIEYWDVQRKAGTEYPVLGLWWEDLVRSVVNAGALDDLKVVHWNGTQWQDLGQNIVLQTGNSIAGTNAPTSLSPLTLGSTNGTNVLSNTPLPVELMEFTATVENQKVVLKWVTASEINNDYFEVQRSEGGTNWEIISEVAGNGTTKEITNYNYTDREPFFGKSYYRLRQVDFDGQFEYSPVVAVEVEEEQISQLMPRLETKVFPNPTKNGNINLEILTHNNRNKIAIEMLDISGKRYYYDIIDPQNMDRNVSIKPNAELRNGIYILNIEQNQQITRHKIIIY</sequence>
<dbReference type="InterPro" id="IPR026444">
    <property type="entry name" value="Secre_tail"/>
</dbReference>
<evidence type="ECO:0000256" key="2">
    <source>
        <dbReference type="SAM" id="SignalP"/>
    </source>
</evidence>
<dbReference type="Pfam" id="PF18962">
    <property type="entry name" value="Por_Secre_tail"/>
    <property type="match status" value="1"/>
</dbReference>
<comment type="caution">
    <text evidence="4">The sequence shown here is derived from an EMBL/GenBank/DDBJ whole genome shotgun (WGS) entry which is preliminary data.</text>
</comment>
<accession>A0ABT8L2M0</accession>
<evidence type="ECO:0000259" key="3">
    <source>
        <dbReference type="Pfam" id="PF18962"/>
    </source>
</evidence>
<reference evidence="4" key="1">
    <citation type="submission" date="2023-06" db="EMBL/GenBank/DDBJ databases">
        <title>Genomic of Agaribacillus aureum.</title>
        <authorList>
            <person name="Wang G."/>
        </authorList>
    </citation>
    <scope>NUCLEOTIDE SEQUENCE</scope>
    <source>
        <strain evidence="4">BMA12</strain>
    </source>
</reference>
<feature type="domain" description="Secretion system C-terminal sorting" evidence="3">
    <location>
        <begin position="4355"/>
        <end position="4434"/>
    </location>
</feature>
<evidence type="ECO:0000313" key="5">
    <source>
        <dbReference type="Proteomes" id="UP001172083"/>
    </source>
</evidence>
<evidence type="ECO:0000256" key="1">
    <source>
        <dbReference type="PROSITE-ProRule" id="PRU10040"/>
    </source>
</evidence>
<feature type="chain" id="PRO_5046627475" evidence="2">
    <location>
        <begin position="28"/>
        <end position="4435"/>
    </location>
</feature>
<dbReference type="InterPro" id="IPR013783">
    <property type="entry name" value="Ig-like_fold"/>
</dbReference>
<keyword evidence="2" id="KW-0732">Signal</keyword>
<dbReference type="PROSITE" id="PS00503">
    <property type="entry name" value="PECTINESTERASE_2"/>
    <property type="match status" value="1"/>
</dbReference>
<dbReference type="SMART" id="SM00710">
    <property type="entry name" value="PbH1"/>
    <property type="match status" value="11"/>
</dbReference>
<gene>
    <name evidence="4" type="ORF">QQ020_04570</name>
</gene>